<keyword evidence="2" id="KW-1185">Reference proteome</keyword>
<dbReference type="AlphaFoldDB" id="L9JDZ0"/>
<reference evidence="2" key="1">
    <citation type="submission" date="2012-07" db="EMBL/GenBank/DDBJ databases">
        <title>Genome of the Chinese tree shrew, a rising model animal genetically related to primates.</title>
        <authorList>
            <person name="Zhang G."/>
            <person name="Fan Y."/>
            <person name="Yao Y."/>
            <person name="Huang Z."/>
        </authorList>
    </citation>
    <scope>NUCLEOTIDE SEQUENCE [LARGE SCALE GENOMIC DNA]</scope>
</reference>
<accession>L9JDZ0</accession>
<evidence type="ECO:0000313" key="1">
    <source>
        <dbReference type="EMBL" id="ELW48504.1"/>
    </source>
</evidence>
<dbReference type="EMBL" id="KB321038">
    <property type="protein sequence ID" value="ELW48504.1"/>
    <property type="molecule type" value="Genomic_DNA"/>
</dbReference>
<organism evidence="1 2">
    <name type="scientific">Tupaia chinensis</name>
    <name type="common">Chinese tree shrew</name>
    <name type="synonym">Tupaia belangeri chinensis</name>
    <dbReference type="NCBI Taxonomy" id="246437"/>
    <lineage>
        <taxon>Eukaryota</taxon>
        <taxon>Metazoa</taxon>
        <taxon>Chordata</taxon>
        <taxon>Craniata</taxon>
        <taxon>Vertebrata</taxon>
        <taxon>Euteleostomi</taxon>
        <taxon>Mammalia</taxon>
        <taxon>Eutheria</taxon>
        <taxon>Euarchontoglires</taxon>
        <taxon>Scandentia</taxon>
        <taxon>Tupaiidae</taxon>
        <taxon>Tupaia</taxon>
    </lineage>
</organism>
<sequence length="125" mass="13475">MCQKELVAPSRAAGRKVSVVLPRGEPAEVLAENWQSPAARSSAAPADMCAKWSPAPGRLCLWKCLYPEECEGATSSLVDQGKEDSGATCDCIDSIKRSKMSFDTTLDFFIESIESLGDGETWLSV</sequence>
<name>L9JDZ0_TUPCH</name>
<gene>
    <name evidence="1" type="ORF">TREES_T100001936</name>
</gene>
<dbReference type="InParanoid" id="L9JDZ0"/>
<reference evidence="2" key="2">
    <citation type="journal article" date="2013" name="Nat. Commun.">
        <title>Genome of the Chinese tree shrew.</title>
        <authorList>
            <person name="Fan Y."/>
            <person name="Huang Z.Y."/>
            <person name="Cao C.C."/>
            <person name="Chen C.S."/>
            <person name="Chen Y.X."/>
            <person name="Fan D.D."/>
            <person name="He J."/>
            <person name="Hou H.L."/>
            <person name="Hu L."/>
            <person name="Hu X.T."/>
            <person name="Jiang X.T."/>
            <person name="Lai R."/>
            <person name="Lang Y.S."/>
            <person name="Liang B."/>
            <person name="Liao S.G."/>
            <person name="Mu D."/>
            <person name="Ma Y.Y."/>
            <person name="Niu Y.Y."/>
            <person name="Sun X.Q."/>
            <person name="Xia J.Q."/>
            <person name="Xiao J."/>
            <person name="Xiong Z.Q."/>
            <person name="Xu L."/>
            <person name="Yang L."/>
            <person name="Zhang Y."/>
            <person name="Zhao W."/>
            <person name="Zhao X.D."/>
            <person name="Zheng Y.T."/>
            <person name="Zhou J.M."/>
            <person name="Zhu Y.B."/>
            <person name="Zhang G.J."/>
            <person name="Wang J."/>
            <person name="Yao Y.G."/>
        </authorList>
    </citation>
    <scope>NUCLEOTIDE SEQUENCE [LARGE SCALE GENOMIC DNA]</scope>
</reference>
<proteinExistence type="predicted"/>
<evidence type="ECO:0000313" key="2">
    <source>
        <dbReference type="Proteomes" id="UP000011518"/>
    </source>
</evidence>
<dbReference type="Proteomes" id="UP000011518">
    <property type="component" value="Unassembled WGS sequence"/>
</dbReference>
<protein>
    <submittedName>
        <fullName evidence="1">Uncharacterized protein</fullName>
    </submittedName>
</protein>